<evidence type="ECO:0000256" key="1">
    <source>
        <dbReference type="ARBA" id="ARBA00022729"/>
    </source>
</evidence>
<sequence>MVRFKVGSAPLNINTLTVTWPNNAWQGIVQDLTTAAVVAQLNTDISAAGGCGQILEPPGGILPANATAILVTSYLMVTSDNSFGPLSENIYMVFQDATTTVGHFANQSIAPPNGRTLVMNFSGCLDTVTYDKSMLTNTSGANTPADGATVNFTPAGLATYTNNGCKAPVPPFTVDAGPPTLTACAGATITLNGTAVGQTSVAWSASSGSFSPSTTTTTDYTVPTAAGGTTIVLTLKATNSCGLDITDNINLLVTSNTTPNFATTLTLCSSDTAPTLALTSPNGITGTWSPNIIDTATSGNYTFTPNTGQCGTTATLAVTITPPTIPDFATTLTLCNGDTAPTLALTSPNGITGTWNPAVVNTTTSGNYIFTPNAGQCATTATLAVTINQQIIPDFATTLTLCSSDIPPTLALTSPNGITGTWSPAVINTTTSGNYIFTPNAGQCATTASLAVTINQQIIPDFTTSLTLCSNETAPTLALTSPNGITGTWSPAVISTTTSGNYIFTPNAGQCSTTASLAVTINQQITPDFATSLPLCSSDTAPTLALTSSNGITGTWNPSVINMTTSGNYIFTPNAGQCATTASLAVTINQQIIPDFDTSLPLCSSDTAPTLALTSPNGITGTWSPAVINTTTSGNYIFTPNAGLCATTATLAVTINQQTIPDFGTTLTLCNSDTAPTLALTSPNGITGTWNPAVVSTTTSGNYTFTPNAGLCATTATLAVTINQQIIPDFATTLTLCGNETVPTLALTSPNGITGTWSPAVVSTTTDGNYIFTPNAGQCATFATLAVTINPQIIPDFGTTLTLCSSDIPPILALTSPNGISGTWNPAVINTTTSGNYIFTSNLGQCASTVTLIVTITPAIVPDFPAKLNFCDGTTPILQTTSPNGIRGTWSSSTTNNSGNYTFTPIPGQCATTASVEVTFTSPAYSITKECVNNRYLIKVETTSSSTNYSYSWVDDKGNPVGSDNATFDFSEYSENYNGLLQFPLQFKVAVNDGSCEVEEVIEVSNNLCGVPNAVSPNGDGVNDTFDLTDFNVTNIEIYNRWGRKVYDYVGKYDKQWYGQWKEGNMLPTGTYYYIISSENGDQKAGWVFLSY</sequence>
<dbReference type="InterPro" id="IPR026341">
    <property type="entry name" value="T9SS_type_B"/>
</dbReference>
<evidence type="ECO:0000313" key="2">
    <source>
        <dbReference type="EMBL" id="MDA6070285.1"/>
    </source>
</evidence>
<gene>
    <name evidence="2" type="ORF">NJT12_11710</name>
</gene>
<reference evidence="2 3" key="1">
    <citation type="journal article" date="2023" name="Chemosphere">
        <title>Whole genome analysis of Flavobacterium aziz-sancarii sp. nov., isolated from Ardley Island (Antarctica), revealed a rich resistome and bioremediation potential.</title>
        <authorList>
            <person name="Otur C."/>
            <person name="Okay S."/>
            <person name="Kurt-Kizildogan A."/>
        </authorList>
    </citation>
    <scope>NUCLEOTIDE SEQUENCE [LARGE SCALE GENOMIC DNA]</scope>
    <source>
        <strain evidence="2 3">AC</strain>
    </source>
</reference>
<dbReference type="Proteomes" id="UP001212170">
    <property type="component" value="Unassembled WGS sequence"/>
</dbReference>
<name>A0ABT4WDT4_9FLAO</name>
<dbReference type="RefSeq" id="WP_271336097.1">
    <property type="nucleotide sequence ID" value="NZ_JAMZNK010000016.1"/>
</dbReference>
<protein>
    <submittedName>
        <fullName evidence="2">Gliding motility-associated C-terminal domain-containing protein</fullName>
    </submittedName>
</protein>
<proteinExistence type="predicted"/>
<dbReference type="NCBIfam" id="TIGR04131">
    <property type="entry name" value="Bac_Flav_CTERM"/>
    <property type="match status" value="1"/>
</dbReference>
<dbReference type="InterPro" id="IPR014755">
    <property type="entry name" value="Cu-Rt/internalin_Ig-like"/>
</dbReference>
<dbReference type="Gene3D" id="2.60.40.1220">
    <property type="match status" value="8"/>
</dbReference>
<dbReference type="Pfam" id="PF13585">
    <property type="entry name" value="CHU_C"/>
    <property type="match status" value="1"/>
</dbReference>
<accession>A0ABT4WDT4</accession>
<comment type="caution">
    <text evidence="2">The sequence shown here is derived from an EMBL/GenBank/DDBJ whole genome shotgun (WGS) entry which is preliminary data.</text>
</comment>
<dbReference type="EMBL" id="JAMZNK010000016">
    <property type="protein sequence ID" value="MDA6070285.1"/>
    <property type="molecule type" value="Genomic_DNA"/>
</dbReference>
<keyword evidence="3" id="KW-1185">Reference proteome</keyword>
<organism evidence="2 3">
    <name type="scientific">Flavobacterium azizsancarii</name>
    <dbReference type="NCBI Taxonomy" id="2961580"/>
    <lineage>
        <taxon>Bacteria</taxon>
        <taxon>Pseudomonadati</taxon>
        <taxon>Bacteroidota</taxon>
        <taxon>Flavobacteriia</taxon>
        <taxon>Flavobacteriales</taxon>
        <taxon>Flavobacteriaceae</taxon>
        <taxon>Flavobacterium</taxon>
    </lineage>
</organism>
<keyword evidence="1" id="KW-0732">Signal</keyword>
<evidence type="ECO:0000313" key="3">
    <source>
        <dbReference type="Proteomes" id="UP001212170"/>
    </source>
</evidence>